<dbReference type="EMBL" id="LXQA011418987">
    <property type="protein sequence ID" value="MCI96595.1"/>
    <property type="molecule type" value="Genomic_DNA"/>
</dbReference>
<feature type="non-terminal residue" evidence="2">
    <location>
        <position position="1"/>
    </location>
</feature>
<protein>
    <submittedName>
        <fullName evidence="2">Uncharacterized protein</fullName>
    </submittedName>
</protein>
<accession>A0A392WCM4</accession>
<reference evidence="2 3" key="1">
    <citation type="journal article" date="2018" name="Front. Plant Sci.">
        <title>Red Clover (Trifolium pratense) and Zigzag Clover (T. medium) - A Picture of Genomic Similarities and Differences.</title>
        <authorList>
            <person name="Dluhosova J."/>
            <person name="Istvanek J."/>
            <person name="Nedelnik J."/>
            <person name="Repkova J."/>
        </authorList>
    </citation>
    <scope>NUCLEOTIDE SEQUENCE [LARGE SCALE GENOMIC DNA]</scope>
    <source>
        <strain evidence="3">cv. 10/8</strain>
        <tissue evidence="2">Leaf</tissue>
    </source>
</reference>
<comment type="caution">
    <text evidence="2">The sequence shown here is derived from an EMBL/GenBank/DDBJ whole genome shotgun (WGS) entry which is preliminary data.</text>
</comment>
<feature type="compositionally biased region" description="Basic and acidic residues" evidence="1">
    <location>
        <begin position="15"/>
        <end position="25"/>
    </location>
</feature>
<organism evidence="2 3">
    <name type="scientific">Trifolium medium</name>
    <dbReference type="NCBI Taxonomy" id="97028"/>
    <lineage>
        <taxon>Eukaryota</taxon>
        <taxon>Viridiplantae</taxon>
        <taxon>Streptophyta</taxon>
        <taxon>Embryophyta</taxon>
        <taxon>Tracheophyta</taxon>
        <taxon>Spermatophyta</taxon>
        <taxon>Magnoliopsida</taxon>
        <taxon>eudicotyledons</taxon>
        <taxon>Gunneridae</taxon>
        <taxon>Pentapetalae</taxon>
        <taxon>rosids</taxon>
        <taxon>fabids</taxon>
        <taxon>Fabales</taxon>
        <taxon>Fabaceae</taxon>
        <taxon>Papilionoideae</taxon>
        <taxon>50 kb inversion clade</taxon>
        <taxon>NPAAA clade</taxon>
        <taxon>Hologalegina</taxon>
        <taxon>IRL clade</taxon>
        <taxon>Trifolieae</taxon>
        <taxon>Trifolium</taxon>
    </lineage>
</organism>
<feature type="region of interest" description="Disordered" evidence="1">
    <location>
        <begin position="1"/>
        <end position="25"/>
    </location>
</feature>
<dbReference type="Proteomes" id="UP000265520">
    <property type="component" value="Unassembled WGS sequence"/>
</dbReference>
<sequence>AIVPDDPNSGKKQKRYEVKVTSEKK</sequence>
<proteinExistence type="predicted"/>
<evidence type="ECO:0000256" key="1">
    <source>
        <dbReference type="SAM" id="MobiDB-lite"/>
    </source>
</evidence>
<evidence type="ECO:0000313" key="2">
    <source>
        <dbReference type="EMBL" id="MCI96595.1"/>
    </source>
</evidence>
<name>A0A392WCM4_9FABA</name>
<dbReference type="AlphaFoldDB" id="A0A392WCM4"/>
<keyword evidence="3" id="KW-1185">Reference proteome</keyword>
<evidence type="ECO:0000313" key="3">
    <source>
        <dbReference type="Proteomes" id="UP000265520"/>
    </source>
</evidence>